<evidence type="ECO:0000313" key="4">
    <source>
        <dbReference type="EMBL" id="PBL02456.1"/>
    </source>
</evidence>
<dbReference type="InterPro" id="IPR007855">
    <property type="entry name" value="RDRP"/>
</dbReference>
<dbReference type="Proteomes" id="UP000217790">
    <property type="component" value="Unassembled WGS sequence"/>
</dbReference>
<comment type="catalytic activity">
    <reaction evidence="1">
        <text>RNA(n) + a ribonucleoside 5'-triphosphate = RNA(n+1) + diphosphate</text>
        <dbReference type="Rhea" id="RHEA:21248"/>
        <dbReference type="Rhea" id="RHEA-COMP:14527"/>
        <dbReference type="Rhea" id="RHEA-COMP:17342"/>
        <dbReference type="ChEBI" id="CHEBI:33019"/>
        <dbReference type="ChEBI" id="CHEBI:61557"/>
        <dbReference type="ChEBI" id="CHEBI:140395"/>
        <dbReference type="EC" id="2.7.7.48"/>
    </reaction>
</comment>
<dbReference type="Pfam" id="PF05183">
    <property type="entry name" value="RdRP"/>
    <property type="match status" value="1"/>
</dbReference>
<dbReference type="GO" id="GO:0030422">
    <property type="term" value="P:siRNA processing"/>
    <property type="evidence" value="ECO:0007669"/>
    <property type="project" value="TreeGrafter"/>
</dbReference>
<evidence type="ECO:0000256" key="2">
    <source>
        <dbReference type="SAM" id="MobiDB-lite"/>
    </source>
</evidence>
<dbReference type="OMA" id="KWTARFA"/>
<dbReference type="GO" id="GO:0003968">
    <property type="term" value="F:RNA-directed RNA polymerase activity"/>
    <property type="evidence" value="ECO:0007669"/>
    <property type="project" value="UniProtKB-KW"/>
</dbReference>
<evidence type="ECO:0000256" key="1">
    <source>
        <dbReference type="RuleBase" id="RU363098"/>
    </source>
</evidence>
<sequence length="1109" mass="124904">MPYHHQHPVDRVADALDEDHEGGDDEGTDDGADGVWDAESTYTDDDVFVDLIKEYDADDLEESQESSQQNHLGVNLTQRLKAAQEPDSAAESSASSLGKRHHDTSAEDTPRKRKRESPTDDPDNPFVDTAANPDDEPIIIAHNPRYHICFQARNLQYGIQYEIARLVSTGAIDYSEILIDVLDQLKGKSNHDGVPLVAQALQQVPSTVIGDTVFSREKEAKNPWKELDLEEEALKKDPNGCLGFNKDSDGWYGGKVGFRGKLRNTSAKGSSPSFKIVLEKAELGPSNRFARKFGSKSFLRVKVTRECLSYEKELVSFFKHPFILNGSVFRAFYEKDKSVFLFMTNEVVEGFGISPRRFRPDRISLVDFLDWHNPIMENTTQTMTKWAARFALGLSNSAPGILLNAKQIMGIKDVVSSQGSDMTDGAGLINKAALLKLKKKFDWDDWPTAIQCRINGNKGLLYHDPSDDHDEPRVWIRPSQTKIHYPDLSDPTLRIIDVLRSSHARVSCQLSAEVIINLWHNGVPASAFETLLQKGLEDNIVTPLMTWDGPNAMFDLWSALCRRGGVMTARAARRETSMSRVKGYGDRQTEDFDDEDEDGIRQLSDERSTAWWNDEVSGCPSVLEETAMYLLDAGFTPKNCSVLKDKLHQVIKSAINNYVRSYRIDVPMSVTAFIVPDEDGELEEGEVFFKSSRRNLIGPDGLETDMILGNVLLTRHPCKLPTDVVKWRCVDKPHLRNRTDVIILSVKGLHRAAEILAGGDYDGDKGVLIFQPELVIPFVNPSFALSLPPSDLENNFETTANEKVAAFLVRVPRESVSMATYIHEVQEFLLRGLTNISVVGAYSNMHDYAAYTKGYAHPETLRLAHMFCHVLDGAKTGLKVSLHVLAKDRKKYAQKILEWKEKSKDPKEVSTDETNAARARPLAGREFVMDIIQGYAKKQGDIQLSKVEQKMKACSLFVADEELTAPWNEARVIAERSQNRDRHEDLNAIKMHVQSVYKKHDDQVRRGFAFTDLPIEVRQDELRALSKEFAAKPSPEDLVTTTGMEAAMIKASYAYLYDSEQRAGAGIKWTRFPWNMAMRELCAIKARAGGRWKALNGDFYERMMIKVRR</sequence>
<feature type="compositionally biased region" description="Low complexity" evidence="2">
    <location>
        <begin position="83"/>
        <end position="96"/>
    </location>
</feature>
<evidence type="ECO:0000259" key="3">
    <source>
        <dbReference type="Pfam" id="PF05183"/>
    </source>
</evidence>
<dbReference type="OrthoDB" id="10055769at2759"/>
<gene>
    <name evidence="4" type="ORF">ARMGADRAFT_255747</name>
</gene>
<dbReference type="EC" id="2.7.7.48" evidence="1"/>
<dbReference type="InParanoid" id="A0A2H3E4T4"/>
<feature type="region of interest" description="Disordered" evidence="2">
    <location>
        <begin position="1"/>
        <end position="43"/>
    </location>
</feature>
<accession>A0A2H3E4T4</accession>
<dbReference type="STRING" id="47427.A0A2H3E4T4"/>
<keyword evidence="1" id="KW-0696">RNA-directed RNA polymerase</keyword>
<name>A0A2H3E4T4_ARMGA</name>
<reference evidence="5" key="1">
    <citation type="journal article" date="2017" name="Nat. Ecol. Evol.">
        <title>Genome expansion and lineage-specific genetic innovations in the forest pathogenic fungi Armillaria.</title>
        <authorList>
            <person name="Sipos G."/>
            <person name="Prasanna A.N."/>
            <person name="Walter M.C."/>
            <person name="O'Connor E."/>
            <person name="Balint B."/>
            <person name="Krizsan K."/>
            <person name="Kiss B."/>
            <person name="Hess J."/>
            <person name="Varga T."/>
            <person name="Slot J."/>
            <person name="Riley R."/>
            <person name="Boka B."/>
            <person name="Rigling D."/>
            <person name="Barry K."/>
            <person name="Lee J."/>
            <person name="Mihaltcheva S."/>
            <person name="LaButti K."/>
            <person name="Lipzen A."/>
            <person name="Waldron R."/>
            <person name="Moloney N.M."/>
            <person name="Sperisen C."/>
            <person name="Kredics L."/>
            <person name="Vagvoelgyi C."/>
            <person name="Patrignani A."/>
            <person name="Fitzpatrick D."/>
            <person name="Nagy I."/>
            <person name="Doyle S."/>
            <person name="Anderson J.B."/>
            <person name="Grigoriev I.V."/>
            <person name="Gueldener U."/>
            <person name="Muensterkoetter M."/>
            <person name="Nagy L.G."/>
        </authorList>
    </citation>
    <scope>NUCLEOTIDE SEQUENCE [LARGE SCALE GENOMIC DNA]</scope>
    <source>
        <strain evidence="5">Ar21-2</strain>
    </source>
</reference>
<dbReference type="InterPro" id="IPR057596">
    <property type="entry name" value="RDRP_core"/>
</dbReference>
<comment type="similarity">
    <text evidence="1">Belongs to the RdRP family.</text>
</comment>
<dbReference type="PANTHER" id="PTHR23079:SF14">
    <property type="entry name" value="RNA-DEPENDENT RNA POLYMERASE"/>
    <property type="match status" value="1"/>
</dbReference>
<evidence type="ECO:0000313" key="5">
    <source>
        <dbReference type="Proteomes" id="UP000217790"/>
    </source>
</evidence>
<dbReference type="GO" id="GO:0003723">
    <property type="term" value="F:RNA binding"/>
    <property type="evidence" value="ECO:0007669"/>
    <property type="project" value="UniProtKB-KW"/>
</dbReference>
<protein>
    <recommendedName>
        <fullName evidence="1">RNA-dependent RNA polymerase</fullName>
        <ecNumber evidence="1">2.7.7.48</ecNumber>
    </recommendedName>
</protein>
<feature type="domain" description="RDRP core" evidence="3">
    <location>
        <begin position="274"/>
        <end position="906"/>
    </location>
</feature>
<proteinExistence type="inferred from homology"/>
<keyword evidence="1" id="KW-0548">Nucleotidyltransferase</keyword>
<keyword evidence="1" id="KW-0808">Transferase</keyword>
<keyword evidence="5" id="KW-1185">Reference proteome</keyword>
<feature type="region of interest" description="Disordered" evidence="2">
    <location>
        <begin position="80"/>
        <end position="135"/>
    </location>
</feature>
<dbReference type="GO" id="GO:0031380">
    <property type="term" value="C:nuclear RNA-directed RNA polymerase complex"/>
    <property type="evidence" value="ECO:0007669"/>
    <property type="project" value="TreeGrafter"/>
</dbReference>
<feature type="compositionally biased region" description="Acidic residues" evidence="2">
    <location>
        <begin position="15"/>
        <end position="32"/>
    </location>
</feature>
<dbReference type="AlphaFoldDB" id="A0A2H3E4T4"/>
<dbReference type="EMBL" id="KZ293645">
    <property type="protein sequence ID" value="PBL02456.1"/>
    <property type="molecule type" value="Genomic_DNA"/>
</dbReference>
<keyword evidence="1" id="KW-0694">RNA-binding</keyword>
<organism evidence="4 5">
    <name type="scientific">Armillaria gallica</name>
    <name type="common">Bulbous honey fungus</name>
    <name type="synonym">Armillaria bulbosa</name>
    <dbReference type="NCBI Taxonomy" id="47427"/>
    <lineage>
        <taxon>Eukaryota</taxon>
        <taxon>Fungi</taxon>
        <taxon>Dikarya</taxon>
        <taxon>Basidiomycota</taxon>
        <taxon>Agaricomycotina</taxon>
        <taxon>Agaricomycetes</taxon>
        <taxon>Agaricomycetidae</taxon>
        <taxon>Agaricales</taxon>
        <taxon>Marasmiineae</taxon>
        <taxon>Physalacriaceae</taxon>
        <taxon>Armillaria</taxon>
    </lineage>
</organism>
<dbReference type="PANTHER" id="PTHR23079">
    <property type="entry name" value="RNA-DEPENDENT RNA POLYMERASE"/>
    <property type="match status" value="1"/>
</dbReference>